<dbReference type="RefSeq" id="WP_083108577.1">
    <property type="nucleotide sequence ID" value="NZ_CP020569.1"/>
</dbReference>
<dbReference type="AlphaFoldDB" id="A0A1V0TZP5"/>
<keyword evidence="3" id="KW-1185">Reference proteome</keyword>
<dbReference type="KEGG" id="sgv:B1H19_33105"/>
<accession>A0A1V0TZP5</accession>
<dbReference type="SUPFAM" id="SSF52402">
    <property type="entry name" value="Adenine nucleotide alpha hydrolases-like"/>
    <property type="match status" value="1"/>
</dbReference>
<evidence type="ECO:0000313" key="3">
    <source>
        <dbReference type="Proteomes" id="UP000192726"/>
    </source>
</evidence>
<organism evidence="2 3">
    <name type="scientific">Streptomyces gilvosporeus</name>
    <dbReference type="NCBI Taxonomy" id="553510"/>
    <lineage>
        <taxon>Bacteria</taxon>
        <taxon>Bacillati</taxon>
        <taxon>Actinomycetota</taxon>
        <taxon>Actinomycetes</taxon>
        <taxon>Kitasatosporales</taxon>
        <taxon>Streptomycetaceae</taxon>
        <taxon>Streptomyces</taxon>
    </lineage>
</organism>
<feature type="domain" description="Asparagine synthetase" evidence="1">
    <location>
        <begin position="212"/>
        <end position="576"/>
    </location>
</feature>
<dbReference type="Pfam" id="PF00733">
    <property type="entry name" value="Asn_synthase"/>
    <property type="match status" value="1"/>
</dbReference>
<dbReference type="SUPFAM" id="SSF56235">
    <property type="entry name" value="N-terminal nucleophile aminohydrolases (Ntn hydrolases)"/>
    <property type="match status" value="1"/>
</dbReference>
<dbReference type="InterPro" id="IPR029055">
    <property type="entry name" value="Ntn_hydrolases_N"/>
</dbReference>
<dbReference type="Proteomes" id="UP000192726">
    <property type="component" value="Chromosome"/>
</dbReference>
<dbReference type="OrthoDB" id="7053173at2"/>
<evidence type="ECO:0000259" key="1">
    <source>
        <dbReference type="Pfam" id="PF00733"/>
    </source>
</evidence>
<dbReference type="Gene3D" id="3.60.20.10">
    <property type="entry name" value="Glutamine Phosphoribosylpyrophosphate, subunit 1, domain 1"/>
    <property type="match status" value="1"/>
</dbReference>
<name>A0A1V0TZP5_9ACTN</name>
<dbReference type="InterPro" id="IPR014729">
    <property type="entry name" value="Rossmann-like_a/b/a_fold"/>
</dbReference>
<evidence type="ECO:0000313" key="2">
    <source>
        <dbReference type="EMBL" id="ARF58381.1"/>
    </source>
</evidence>
<dbReference type="InterPro" id="IPR001962">
    <property type="entry name" value="Asn_synthase"/>
</dbReference>
<dbReference type="STRING" id="553510.B1H19_33105"/>
<reference evidence="2 3" key="1">
    <citation type="submission" date="2017-04" db="EMBL/GenBank/DDBJ databases">
        <title>Complete Genome Sequence of Streptomyces gilvosporeus F607, a Capable Producer of Natamycin.</title>
        <authorList>
            <person name="Zong G."/>
            <person name="Zhong C."/>
            <person name="Fu J."/>
            <person name="Qin R."/>
            <person name="Cao G."/>
        </authorList>
    </citation>
    <scope>NUCLEOTIDE SEQUENCE [LARGE SCALE GENOMIC DNA]</scope>
    <source>
        <strain evidence="2 3">F607</strain>
    </source>
</reference>
<gene>
    <name evidence="2" type="ORF">B1H19_33105</name>
</gene>
<sequence>MSDTVACWFVAFPDQETRQGCAARLREEAVDVVCHPSGRPWLVGSWPPEQMVLASQGGRMLAVMGTSSTTPVDLTARLKRVRTVADIESALDGVHGSYHIAASVDGHLYVRGSAFGARRLYRASVEGVTVCADRARTLAHLTEADLDPARVAARLAAPYLPHPLADAAMWTGVETVEPGHALRVAPDGRAYTTTWWRPPPAYLPMVDAAGLLREALRAAVALRVRPGRVLAADLSGGMDSTSLCFLAAEAGAHLVTSTQHWNGPGNQDHHYARFAADRLPHVEPQIFTSADLPACFTGLDQRRAPLEEPSGLLRNRARHCHTADALRARGAELRLSGHGGDHAVVPPDAYLHTLWRCSPLTALRATSGFKARGRWSLPTTARTLLRTRSYPAWLADAAARLREDPRANPGPAPWGPRPALPPWASDQAVGLVAAVLRRAAERSEPLDPDPGRHAWLHQMREAGRAAALLHEASIAQGLPTDSPFCDDDVLTACLTVRPHEAGHPWAYKPLLAAAMDGLVPEHILHRTTKDHCGPDWYLGLRTHRRHLADIADTSHLAAAGLADPELLRRALISPELNIGGAPELENTLGAEAWLRDLAAHPDPAHLSPSPPPTRGVPL</sequence>
<protein>
    <recommendedName>
        <fullName evidence="1">Asparagine synthetase domain-containing protein</fullName>
    </recommendedName>
</protein>
<dbReference type="EMBL" id="CP020569">
    <property type="protein sequence ID" value="ARF58381.1"/>
    <property type="molecule type" value="Genomic_DNA"/>
</dbReference>
<dbReference type="GO" id="GO:0006529">
    <property type="term" value="P:asparagine biosynthetic process"/>
    <property type="evidence" value="ECO:0007669"/>
    <property type="project" value="InterPro"/>
</dbReference>
<dbReference type="Gene3D" id="3.40.50.620">
    <property type="entry name" value="HUPs"/>
    <property type="match status" value="1"/>
</dbReference>
<dbReference type="GO" id="GO:0004066">
    <property type="term" value="F:asparagine synthase (glutamine-hydrolyzing) activity"/>
    <property type="evidence" value="ECO:0007669"/>
    <property type="project" value="InterPro"/>
</dbReference>
<proteinExistence type="predicted"/>